<evidence type="ECO:0000256" key="2">
    <source>
        <dbReference type="ARBA" id="ARBA00023015"/>
    </source>
</evidence>
<evidence type="ECO:0000256" key="4">
    <source>
        <dbReference type="ARBA" id="ARBA00023242"/>
    </source>
</evidence>
<dbReference type="GO" id="GO:0000500">
    <property type="term" value="C:RNA polymerase I upstream activating factor complex"/>
    <property type="evidence" value="ECO:0007669"/>
    <property type="project" value="UniProtKB-ARBA"/>
</dbReference>
<evidence type="ECO:0000259" key="6">
    <source>
        <dbReference type="PROSITE" id="PS51925"/>
    </source>
</evidence>
<evidence type="ECO:0000259" key="7">
    <source>
        <dbReference type="PROSITE" id="PS51998"/>
    </source>
</evidence>
<dbReference type="FunFam" id="1.10.245.10:FF:000004">
    <property type="entry name" value="Upstream activation factor subunit"/>
    <property type="match status" value="1"/>
</dbReference>
<feature type="region of interest" description="Disordered" evidence="5">
    <location>
        <begin position="260"/>
        <end position="288"/>
    </location>
</feature>
<sequence length="304" mass="34495">MVSDSELVARLHEFLRSSDLNTTTTAIVRRKLEEDFGIDLSGKKAFIREHVDLFLQSQLEKAEEDEGDGGEEEEEEHKSNVKSEGSNGSDSKDENDDDDDEEEEVEESSNGKGAKKRGSKKSNKEVKKRGGGFCKLCSLSPELQKFIGVPELARTEVVKQLWVHIREKDLQDPNNRRNIICDETLRALFGVDSINMFQMNKALSKHIWPLDSDDEGLRSHARVPFPTSSLAIYPLLLLSAYSHILPPPEAEFWIASTTSAPVKPTPKEKQRKQEREDSDEPKESKNGRREGIQVFLLLFHFQML</sequence>
<dbReference type="SMART" id="SM00151">
    <property type="entry name" value="SWIB"/>
    <property type="match status" value="1"/>
</dbReference>
<comment type="caution">
    <text evidence="8">The sequence shown here is derived from an EMBL/GenBank/DDBJ whole genome shotgun (WGS) entry which is preliminary data.</text>
</comment>
<dbReference type="SUPFAM" id="SSF109715">
    <property type="entry name" value="DEK C-terminal domain"/>
    <property type="match status" value="1"/>
</dbReference>
<dbReference type="InterPro" id="IPR036885">
    <property type="entry name" value="SWIB_MDM2_dom_sf"/>
</dbReference>
<feature type="region of interest" description="Disordered" evidence="5">
    <location>
        <begin position="60"/>
        <end position="128"/>
    </location>
</feature>
<evidence type="ECO:0000256" key="3">
    <source>
        <dbReference type="ARBA" id="ARBA00023163"/>
    </source>
</evidence>
<dbReference type="InterPro" id="IPR003121">
    <property type="entry name" value="SWIB_MDM2_domain"/>
</dbReference>
<feature type="domain" description="DM2" evidence="6">
    <location>
        <begin position="132"/>
        <end position="209"/>
    </location>
</feature>
<organism evidence="8 9">
    <name type="scientific">Vitis vinifera</name>
    <name type="common">Grape</name>
    <dbReference type="NCBI Taxonomy" id="29760"/>
    <lineage>
        <taxon>Eukaryota</taxon>
        <taxon>Viridiplantae</taxon>
        <taxon>Streptophyta</taxon>
        <taxon>Embryophyta</taxon>
        <taxon>Tracheophyta</taxon>
        <taxon>Spermatophyta</taxon>
        <taxon>Magnoliopsida</taxon>
        <taxon>eudicotyledons</taxon>
        <taxon>Gunneridae</taxon>
        <taxon>Pentapetalae</taxon>
        <taxon>rosids</taxon>
        <taxon>Vitales</taxon>
        <taxon>Vitaceae</taxon>
        <taxon>Viteae</taxon>
        <taxon>Vitis</taxon>
    </lineage>
</organism>
<feature type="compositionally biased region" description="Acidic residues" evidence="5">
    <location>
        <begin position="62"/>
        <end position="75"/>
    </location>
</feature>
<dbReference type="PROSITE" id="PS51925">
    <property type="entry name" value="SWIB_MDM2"/>
    <property type="match status" value="1"/>
</dbReference>
<evidence type="ECO:0000313" key="9">
    <source>
        <dbReference type="Proteomes" id="UP000288805"/>
    </source>
</evidence>
<dbReference type="SUPFAM" id="SSF47592">
    <property type="entry name" value="SWIB/MDM2 domain"/>
    <property type="match status" value="1"/>
</dbReference>
<accession>A0A438FB04</accession>
<keyword evidence="2" id="KW-0805">Transcription regulation</keyword>
<feature type="compositionally biased region" description="Acidic residues" evidence="5">
    <location>
        <begin position="93"/>
        <end position="107"/>
    </location>
</feature>
<reference evidence="8 9" key="1">
    <citation type="journal article" date="2018" name="PLoS Genet.">
        <title>Population sequencing reveals clonal diversity and ancestral inbreeding in the grapevine cultivar Chardonnay.</title>
        <authorList>
            <person name="Roach M.J."/>
            <person name="Johnson D.L."/>
            <person name="Bohlmann J."/>
            <person name="van Vuuren H.J."/>
            <person name="Jones S.J."/>
            <person name="Pretorius I.S."/>
            <person name="Schmidt S.A."/>
            <person name="Borneman A.R."/>
        </authorList>
    </citation>
    <scope>NUCLEOTIDE SEQUENCE [LARGE SCALE GENOMIC DNA]</scope>
    <source>
        <strain evidence="9">cv. Chardonnay</strain>
        <tissue evidence="8">Leaf</tissue>
    </source>
</reference>
<dbReference type="InterPro" id="IPR019835">
    <property type="entry name" value="SWIB_domain"/>
</dbReference>
<evidence type="ECO:0000313" key="8">
    <source>
        <dbReference type="EMBL" id="RVW57157.1"/>
    </source>
</evidence>
<dbReference type="Gene3D" id="1.10.10.60">
    <property type="entry name" value="Homeodomain-like"/>
    <property type="match status" value="1"/>
</dbReference>
<dbReference type="Proteomes" id="UP000288805">
    <property type="component" value="Unassembled WGS sequence"/>
</dbReference>
<feature type="domain" description="DEK-C" evidence="7">
    <location>
        <begin position="1"/>
        <end position="56"/>
    </location>
</feature>
<feature type="compositionally biased region" description="Basic and acidic residues" evidence="5">
    <location>
        <begin position="265"/>
        <end position="288"/>
    </location>
</feature>
<dbReference type="PROSITE" id="PS51998">
    <property type="entry name" value="DEK_C"/>
    <property type="match status" value="1"/>
</dbReference>
<name>A0A438FB04_VITVI</name>
<dbReference type="GO" id="GO:0001181">
    <property type="term" value="F:RNA polymerase I general transcription initiation factor activity"/>
    <property type="evidence" value="ECO:0007669"/>
    <property type="project" value="UniProtKB-ARBA"/>
</dbReference>
<evidence type="ECO:0000256" key="5">
    <source>
        <dbReference type="SAM" id="MobiDB-lite"/>
    </source>
</evidence>
<evidence type="ECO:0000256" key="1">
    <source>
        <dbReference type="ARBA" id="ARBA00004123"/>
    </source>
</evidence>
<dbReference type="Gene3D" id="1.10.245.10">
    <property type="entry name" value="SWIB/MDM2 domain"/>
    <property type="match status" value="1"/>
</dbReference>
<dbReference type="Pfam" id="PF08766">
    <property type="entry name" value="DEK_C"/>
    <property type="match status" value="1"/>
</dbReference>
<comment type="subcellular location">
    <subcellularLocation>
        <location evidence="1">Nucleus</location>
    </subcellularLocation>
</comment>
<dbReference type="InterPro" id="IPR014876">
    <property type="entry name" value="DEK_C"/>
</dbReference>
<dbReference type="CDD" id="cd10567">
    <property type="entry name" value="SWIB-MDM2_like"/>
    <property type="match status" value="1"/>
</dbReference>
<feature type="compositionally biased region" description="Basic residues" evidence="5">
    <location>
        <begin position="113"/>
        <end position="128"/>
    </location>
</feature>
<protein>
    <submittedName>
        <fullName evidence="8">Upstream activation factor subunit spp27</fullName>
    </submittedName>
</protein>
<keyword evidence="4" id="KW-0539">Nucleus</keyword>
<dbReference type="AlphaFoldDB" id="A0A438FB04"/>
<dbReference type="EMBL" id="QGNW01001064">
    <property type="protein sequence ID" value="RVW57157.1"/>
    <property type="molecule type" value="Genomic_DNA"/>
</dbReference>
<dbReference type="Pfam" id="PF02201">
    <property type="entry name" value="SWIB"/>
    <property type="match status" value="1"/>
</dbReference>
<gene>
    <name evidence="8" type="primary">spp27_4</name>
    <name evidence="8" type="ORF">CK203_101755</name>
</gene>
<proteinExistence type="predicted"/>
<keyword evidence="3" id="KW-0804">Transcription</keyword>
<dbReference type="PANTHER" id="PTHR13844">
    <property type="entry name" value="SWI/SNF-RELATED MATRIX-ASSOCIATED ACTIN-DEPENDENT REGULATOR OF CHROMATIN SUBFAMILY D"/>
    <property type="match status" value="1"/>
</dbReference>